<keyword evidence="1" id="KW-0614">Plasmid</keyword>
<name>A0AAD0M6H7_PSEAV</name>
<protein>
    <submittedName>
        <fullName evidence="1">Uncharacterized protein</fullName>
    </submittedName>
</protein>
<accession>A0AAD0M6H7</accession>
<proteinExistence type="predicted"/>
<evidence type="ECO:0000313" key="2">
    <source>
        <dbReference type="Proteomes" id="UP000006426"/>
    </source>
</evidence>
<evidence type="ECO:0000313" key="1">
    <source>
        <dbReference type="EMBL" id="AXH59642.1"/>
    </source>
</evidence>
<dbReference type="Proteomes" id="UP000006426">
    <property type="component" value="Plasmid pmppla107"/>
</dbReference>
<organism evidence="1 2">
    <name type="scientific">Pseudomonas amygdali pv. lachrymans str. M301315</name>
    <dbReference type="NCBI Taxonomy" id="629260"/>
    <lineage>
        <taxon>Bacteria</taxon>
        <taxon>Pseudomonadati</taxon>
        <taxon>Pseudomonadota</taxon>
        <taxon>Gammaproteobacteria</taxon>
        <taxon>Pseudomonadales</taxon>
        <taxon>Pseudomonadaceae</taxon>
        <taxon>Pseudomonas</taxon>
        <taxon>Pseudomonas amygdali</taxon>
    </lineage>
</organism>
<reference evidence="1 2" key="1">
    <citation type="journal article" date="2011" name="PLoS Pathog.">
        <title>Dynamic evolution of pathogenicity revealed by sequencing and comparative genomics of 19 Pseudomonas syringae isolates.</title>
        <authorList>
            <person name="Baltrus D.A."/>
            <person name="Nishimura M.T."/>
            <person name="Romanchuk A."/>
            <person name="Chang J.H."/>
            <person name="Mukhtar M.S."/>
            <person name="Cherkis K."/>
            <person name="Roach J."/>
            <person name="Grant S.R."/>
            <person name="Jones C.D."/>
            <person name="Dangl J.L."/>
        </authorList>
    </citation>
    <scope>NUCLEOTIDE SEQUENCE [LARGE SCALE GENOMIC DNA]</scope>
    <source>
        <strain evidence="1 2">M301315</strain>
    </source>
</reference>
<sequence length="74" mass="8090">MKQHVLTQCVPISQLNKKLKALSCYKFVPAKAGRAFLLGKVLPEIVEDVTAVTGKRQNSAFESTAFCQGEGVHE</sequence>
<dbReference type="EMBL" id="CP031226">
    <property type="protein sequence ID" value="AXH59642.1"/>
    <property type="molecule type" value="Genomic_DNA"/>
</dbReference>
<gene>
    <name evidence="1" type="ORF">PLA107_030935</name>
</gene>
<geneLocation type="plasmid" evidence="2">
    <name>pmppla107</name>
</geneLocation>
<dbReference type="AlphaFoldDB" id="A0AAD0M6H7"/>